<dbReference type="Proteomes" id="UP001153737">
    <property type="component" value="Chromosome 14"/>
</dbReference>
<evidence type="ECO:0000313" key="2">
    <source>
        <dbReference type="EMBL" id="CAH1153298.1"/>
    </source>
</evidence>
<keyword evidence="3" id="KW-1185">Reference proteome</keyword>
<evidence type="ECO:0000256" key="1">
    <source>
        <dbReference type="SAM" id="MobiDB-lite"/>
    </source>
</evidence>
<feature type="compositionally biased region" description="Low complexity" evidence="1">
    <location>
        <begin position="9"/>
        <end position="21"/>
    </location>
</feature>
<protein>
    <submittedName>
        <fullName evidence="2">Uncharacterized protein</fullName>
    </submittedName>
</protein>
<name>A0A9P0GNT1_PHACE</name>
<reference evidence="2" key="2">
    <citation type="submission" date="2022-10" db="EMBL/GenBank/DDBJ databases">
        <authorList>
            <consortium name="ENA_rothamsted_submissions"/>
            <consortium name="culmorum"/>
            <person name="King R."/>
        </authorList>
    </citation>
    <scope>NUCLEOTIDE SEQUENCE</scope>
</reference>
<proteinExistence type="predicted"/>
<dbReference type="OrthoDB" id="6677355at2759"/>
<gene>
    <name evidence="2" type="ORF">PHAECO_LOCUS4347</name>
</gene>
<sequence>MQNDVQNKASASTSVGCTSSSDRASAVDVGELIHQRVPNSYTPPPVKETPKVVSPFNAQEILSGLPGIEITKVDKKAVRSDAEANKACQTAQKRELELALENDEAEDGEGYMDGLNVKECTSLAPGSSFSALIPTMWPQDLIDKQLVVPDDPNSQPEYRLVVRQFEYRNSWW</sequence>
<dbReference type="AlphaFoldDB" id="A0A9P0GNT1"/>
<accession>A0A9P0GNT1</accession>
<organism evidence="2 3">
    <name type="scientific">Phaedon cochleariae</name>
    <name type="common">Mustard beetle</name>
    <dbReference type="NCBI Taxonomy" id="80249"/>
    <lineage>
        <taxon>Eukaryota</taxon>
        <taxon>Metazoa</taxon>
        <taxon>Ecdysozoa</taxon>
        <taxon>Arthropoda</taxon>
        <taxon>Hexapoda</taxon>
        <taxon>Insecta</taxon>
        <taxon>Pterygota</taxon>
        <taxon>Neoptera</taxon>
        <taxon>Endopterygota</taxon>
        <taxon>Coleoptera</taxon>
        <taxon>Polyphaga</taxon>
        <taxon>Cucujiformia</taxon>
        <taxon>Chrysomeloidea</taxon>
        <taxon>Chrysomelidae</taxon>
        <taxon>Chrysomelinae</taxon>
        <taxon>Chrysomelini</taxon>
        <taxon>Phaedon</taxon>
    </lineage>
</organism>
<dbReference type="EMBL" id="OU896720">
    <property type="protein sequence ID" value="CAH1153298.1"/>
    <property type="molecule type" value="Genomic_DNA"/>
</dbReference>
<feature type="region of interest" description="Disordered" evidence="1">
    <location>
        <begin position="1"/>
        <end position="51"/>
    </location>
</feature>
<evidence type="ECO:0000313" key="3">
    <source>
        <dbReference type="Proteomes" id="UP001153737"/>
    </source>
</evidence>
<reference evidence="2" key="1">
    <citation type="submission" date="2022-01" db="EMBL/GenBank/DDBJ databases">
        <authorList>
            <person name="King R."/>
        </authorList>
    </citation>
    <scope>NUCLEOTIDE SEQUENCE</scope>
</reference>